<dbReference type="PRINTS" id="PR00506">
    <property type="entry name" value="D21N6MTFRASE"/>
</dbReference>
<dbReference type="Proteomes" id="UP000766595">
    <property type="component" value="Unassembled WGS sequence"/>
</dbReference>
<reference evidence="9 10" key="1">
    <citation type="submission" date="2021-06" db="EMBL/GenBank/DDBJ databases">
        <authorList>
            <person name="Grouzdev D.S."/>
            <person name="Koziaeva V."/>
        </authorList>
    </citation>
    <scope>NUCLEOTIDE SEQUENCE [LARGE SCALE GENOMIC DNA]</scope>
    <source>
        <strain evidence="9 10">22</strain>
    </source>
</reference>
<dbReference type="InterPro" id="IPR002941">
    <property type="entry name" value="DNA_methylase_N4/N6"/>
</dbReference>
<dbReference type="EC" id="2.1.1.72" evidence="2"/>
<dbReference type="EMBL" id="JAHHZF010000001">
    <property type="protein sequence ID" value="MBT9287953.1"/>
    <property type="molecule type" value="Genomic_DNA"/>
</dbReference>
<comment type="caution">
    <text evidence="9">The sequence shown here is derived from an EMBL/GenBank/DDBJ whole genome shotgun (WGS) entry which is preliminary data.</text>
</comment>
<dbReference type="RefSeq" id="WP_261966647.1">
    <property type="nucleotide sequence ID" value="NZ_JAHHZF010000001.1"/>
</dbReference>
<sequence>MTKKQKLELTWVGKENRPRLEPRILLEDPEKSYHAKHRVSDDDIFDNRLIFGDNLLALKALEQEFTGKVKCVFIDPPYNTGSAFKHYDDGLEHSIWLGLIRDRLEIIRRLMSSDGSLWITIDDNEVHYLKIVCDEIFGRFNFVANLAWHKRVSPANDAKYFSADFDHVLVYAANKETWAPNRLDRTGQQLSYYKNLDEDPRGAWNSSAYTCAKSAEERPNLYYPIVNPNTGLEIWPSKTRVWAYDRNTHQKNVEQNLIYWGKDGRGTMPRIKKFLDQTKKIVPRSIWSYEDAGHNQESKLETERLFPGVPFETPKPERLLKRVLDVATNPGDLVLDSFAGSGTTGAVAHKMGRRWIMVELGEHCHTHIIPRLKKVIDGEDKGGVTEVTGWQGGGGFRYFKLAPSLLEKDKWGREVISKAYNAEMLAEALCKIEGFTYAPSDSVYWQHGTSTERDFIYVTTQTLSPEQLDALSEEVGEGCTLLVLCAAFRGNTSAWPNLTVKKIPNHIRERCEWGHDDYSLNVENLPKAPPAREASPPAPKTTDKASSRSASQPGLFDLGGDDQ</sequence>
<dbReference type="GO" id="GO:0032259">
    <property type="term" value="P:methylation"/>
    <property type="evidence" value="ECO:0007669"/>
    <property type="project" value="UniProtKB-KW"/>
</dbReference>
<dbReference type="SUPFAM" id="SSF53335">
    <property type="entry name" value="S-adenosyl-L-methionine-dependent methyltransferases"/>
    <property type="match status" value="1"/>
</dbReference>
<dbReference type="InterPro" id="IPR002295">
    <property type="entry name" value="N4/N6-MTase_EcoPI_Mod-like"/>
</dbReference>
<feature type="domain" description="DNA methylase N-4/N-6" evidence="8">
    <location>
        <begin position="69"/>
        <end position="366"/>
    </location>
</feature>
<proteinExistence type="inferred from homology"/>
<evidence type="ECO:0000313" key="9">
    <source>
        <dbReference type="EMBL" id="MBT9287953.1"/>
    </source>
</evidence>
<evidence type="ECO:0000256" key="1">
    <source>
        <dbReference type="ARBA" id="ARBA00006594"/>
    </source>
</evidence>
<keyword evidence="4" id="KW-0808">Transferase</keyword>
<dbReference type="Gene3D" id="3.40.50.150">
    <property type="entry name" value="Vaccinia Virus protein VP39"/>
    <property type="match status" value="1"/>
</dbReference>
<accession>A0A947CZ40</accession>
<comment type="catalytic activity">
    <reaction evidence="6">
        <text>a 2'-deoxyadenosine in DNA + S-adenosyl-L-methionine = an N(6)-methyl-2'-deoxyadenosine in DNA + S-adenosyl-L-homocysteine + H(+)</text>
        <dbReference type="Rhea" id="RHEA:15197"/>
        <dbReference type="Rhea" id="RHEA-COMP:12418"/>
        <dbReference type="Rhea" id="RHEA-COMP:12419"/>
        <dbReference type="ChEBI" id="CHEBI:15378"/>
        <dbReference type="ChEBI" id="CHEBI:57856"/>
        <dbReference type="ChEBI" id="CHEBI:59789"/>
        <dbReference type="ChEBI" id="CHEBI:90615"/>
        <dbReference type="ChEBI" id="CHEBI:90616"/>
        <dbReference type="EC" id="2.1.1.72"/>
    </reaction>
</comment>
<organism evidence="9 10">
    <name type="scientific">Prosthecodimorpha staleyi</name>
    <dbReference type="NCBI Taxonomy" id="2840188"/>
    <lineage>
        <taxon>Bacteria</taxon>
        <taxon>Pseudomonadati</taxon>
        <taxon>Pseudomonadota</taxon>
        <taxon>Alphaproteobacteria</taxon>
        <taxon>Hyphomicrobiales</taxon>
        <taxon>Ancalomicrobiaceae</taxon>
        <taxon>Prosthecodimorpha</taxon>
    </lineage>
</organism>
<dbReference type="PROSITE" id="PS00092">
    <property type="entry name" value="N6_MTASE"/>
    <property type="match status" value="1"/>
</dbReference>
<keyword evidence="10" id="KW-1185">Reference proteome</keyword>
<name>A0A947CZ40_9HYPH</name>
<dbReference type="InterPro" id="IPR002052">
    <property type="entry name" value="DNA_methylase_N6_adenine_CS"/>
</dbReference>
<evidence type="ECO:0000256" key="7">
    <source>
        <dbReference type="SAM" id="MobiDB-lite"/>
    </source>
</evidence>
<evidence type="ECO:0000256" key="4">
    <source>
        <dbReference type="ARBA" id="ARBA00022679"/>
    </source>
</evidence>
<evidence type="ECO:0000259" key="8">
    <source>
        <dbReference type="Pfam" id="PF01555"/>
    </source>
</evidence>
<evidence type="ECO:0000313" key="10">
    <source>
        <dbReference type="Proteomes" id="UP000766595"/>
    </source>
</evidence>
<evidence type="ECO:0000256" key="5">
    <source>
        <dbReference type="ARBA" id="ARBA00022691"/>
    </source>
</evidence>
<dbReference type="InterPro" id="IPR029063">
    <property type="entry name" value="SAM-dependent_MTases_sf"/>
</dbReference>
<dbReference type="Pfam" id="PF01555">
    <property type="entry name" value="N6_N4_Mtase"/>
    <property type="match status" value="1"/>
</dbReference>
<protein>
    <recommendedName>
        <fullName evidence="2">site-specific DNA-methyltransferase (adenine-specific)</fullName>
        <ecNumber evidence="2">2.1.1.72</ecNumber>
    </recommendedName>
</protein>
<keyword evidence="3" id="KW-0489">Methyltransferase</keyword>
<dbReference type="GO" id="GO:0008170">
    <property type="term" value="F:N-methyltransferase activity"/>
    <property type="evidence" value="ECO:0007669"/>
    <property type="project" value="InterPro"/>
</dbReference>
<dbReference type="GO" id="GO:0009007">
    <property type="term" value="F:site-specific DNA-methyltransferase (adenine-specific) activity"/>
    <property type="evidence" value="ECO:0007669"/>
    <property type="project" value="UniProtKB-EC"/>
</dbReference>
<dbReference type="AlphaFoldDB" id="A0A947CZ40"/>
<evidence type="ECO:0000256" key="3">
    <source>
        <dbReference type="ARBA" id="ARBA00022603"/>
    </source>
</evidence>
<evidence type="ECO:0000256" key="6">
    <source>
        <dbReference type="ARBA" id="ARBA00047942"/>
    </source>
</evidence>
<dbReference type="GO" id="GO:0003677">
    <property type="term" value="F:DNA binding"/>
    <property type="evidence" value="ECO:0007669"/>
    <property type="project" value="InterPro"/>
</dbReference>
<gene>
    <name evidence="9" type="ORF">KL771_00710</name>
</gene>
<keyword evidence="5" id="KW-0949">S-adenosyl-L-methionine</keyword>
<feature type="region of interest" description="Disordered" evidence="7">
    <location>
        <begin position="522"/>
        <end position="563"/>
    </location>
</feature>
<dbReference type="PIRSF" id="PIRSF015855">
    <property type="entry name" value="TypeIII_Mtase_mKpnI"/>
    <property type="match status" value="1"/>
</dbReference>
<comment type="similarity">
    <text evidence="1">Belongs to the N(4)/N(6)-methyltransferase family.</text>
</comment>
<evidence type="ECO:0000256" key="2">
    <source>
        <dbReference type="ARBA" id="ARBA00011900"/>
    </source>
</evidence>